<sequence>MCASSYKLGNRGAAQFEVATCAGPDDAPVTSSLDLNDCLGNSEGLMVGRMGGNAFNTCHACSASTTSADITCECEITGGDIKTSSFDLDTIVTNNNGILAGFDLPGFEIAGSGL</sequence>
<dbReference type="AlphaFoldDB" id="A0AAI8VNB6"/>
<keyword evidence="3" id="KW-1185">Reference proteome</keyword>
<accession>A0AAI8VNB6</accession>
<dbReference type="InterPro" id="IPR036673">
    <property type="entry name" value="Cyanovirin-N_sf"/>
</dbReference>
<dbReference type="Pfam" id="PF08881">
    <property type="entry name" value="CVNH"/>
    <property type="match status" value="1"/>
</dbReference>
<dbReference type="Proteomes" id="UP001295740">
    <property type="component" value="Unassembled WGS sequence"/>
</dbReference>
<comment type="caution">
    <text evidence="2">The sequence shown here is derived from an EMBL/GenBank/DDBJ whole genome shotgun (WGS) entry which is preliminary data.</text>
</comment>
<evidence type="ECO:0000313" key="3">
    <source>
        <dbReference type="Proteomes" id="UP001295740"/>
    </source>
</evidence>
<organism evidence="2 3">
    <name type="scientific">Anthostomella pinea</name>
    <dbReference type="NCBI Taxonomy" id="933095"/>
    <lineage>
        <taxon>Eukaryota</taxon>
        <taxon>Fungi</taxon>
        <taxon>Dikarya</taxon>
        <taxon>Ascomycota</taxon>
        <taxon>Pezizomycotina</taxon>
        <taxon>Sordariomycetes</taxon>
        <taxon>Xylariomycetidae</taxon>
        <taxon>Xylariales</taxon>
        <taxon>Xylariaceae</taxon>
        <taxon>Anthostomella</taxon>
    </lineage>
</organism>
<name>A0AAI8VNB6_9PEZI</name>
<proteinExistence type="predicted"/>
<dbReference type="SUPFAM" id="SSF51322">
    <property type="entry name" value="Cyanovirin-N"/>
    <property type="match status" value="1"/>
</dbReference>
<protein>
    <submittedName>
        <fullName evidence="2">Uu.00g092800.m01.CDS01</fullName>
    </submittedName>
</protein>
<gene>
    <name evidence="2" type="ORF">KHLLAP_LOCUS8562</name>
</gene>
<dbReference type="EMBL" id="CAUWAG010000010">
    <property type="protein sequence ID" value="CAJ2508094.1"/>
    <property type="molecule type" value="Genomic_DNA"/>
</dbReference>
<feature type="domain" description="Cyanovirin-N" evidence="1">
    <location>
        <begin position="15"/>
        <end position="99"/>
    </location>
</feature>
<dbReference type="InterPro" id="IPR011058">
    <property type="entry name" value="Cyanovirin-N"/>
</dbReference>
<dbReference type="Gene3D" id="2.30.60.10">
    <property type="entry name" value="Cyanovirin-N"/>
    <property type="match status" value="1"/>
</dbReference>
<evidence type="ECO:0000313" key="2">
    <source>
        <dbReference type="EMBL" id="CAJ2508094.1"/>
    </source>
</evidence>
<evidence type="ECO:0000259" key="1">
    <source>
        <dbReference type="Pfam" id="PF08881"/>
    </source>
</evidence>
<reference evidence="2" key="1">
    <citation type="submission" date="2023-10" db="EMBL/GenBank/DDBJ databases">
        <authorList>
            <person name="Hackl T."/>
        </authorList>
    </citation>
    <scope>NUCLEOTIDE SEQUENCE</scope>
</reference>